<dbReference type="EMBL" id="MTEJ01000088">
    <property type="protein sequence ID" value="OQX11394.1"/>
    <property type="molecule type" value="Genomic_DNA"/>
</dbReference>
<name>A0A1Y1QQD7_9GAMM</name>
<dbReference type="InterPro" id="IPR007476">
    <property type="entry name" value="RdgC"/>
</dbReference>
<dbReference type="PANTHER" id="PTHR38103">
    <property type="entry name" value="RECOMBINATION-ASSOCIATED PROTEIN RDGC"/>
    <property type="match status" value="1"/>
</dbReference>
<protein>
    <recommendedName>
        <fullName evidence="3 6">Recombination-associated protein RdgC</fullName>
    </recommendedName>
</protein>
<gene>
    <name evidence="6" type="primary">rdgC</name>
    <name evidence="7" type="ORF">BWK73_17760</name>
</gene>
<comment type="caution">
    <text evidence="7">The sequence shown here is derived from an EMBL/GenBank/DDBJ whole genome shotgun (WGS) entry which is preliminary data.</text>
</comment>
<dbReference type="PANTHER" id="PTHR38103:SF1">
    <property type="entry name" value="RECOMBINATION-ASSOCIATED PROTEIN RDGC"/>
    <property type="match status" value="1"/>
</dbReference>
<accession>A0A1Y1QQD7</accession>
<keyword evidence="4 6" id="KW-0963">Cytoplasm</keyword>
<evidence type="ECO:0000256" key="2">
    <source>
        <dbReference type="ARBA" id="ARBA00008657"/>
    </source>
</evidence>
<sequence length="301" mass="33949">MWFKNLHLLRLGSDFSVTPEALHDALESKPFLGCNKEQREASGWVSPFGRNSEQLLLVAGDYMLLTLAHQERMLPASVVREELDERVADIELKEDRKVSNREKKDLREQIEFELLPKAFTRTRKMDAWLDPVNGWMVINTSAAAQAERMTKLLRTCLGSLPTTVPKTDITPTFLMTQWLKEGGMPVPFSLGEECELRSQGDEKSVAVFKRHELTTEAVQANFTAGKVVSKLGLVWADKISFVLTDELQVRKVRFLDVLEDTLKDADPQSHAERLDIEFALMTGEVTQLLADLMGCFSAPAP</sequence>
<dbReference type="GO" id="GO:0003690">
    <property type="term" value="F:double-stranded DNA binding"/>
    <property type="evidence" value="ECO:0007669"/>
    <property type="project" value="TreeGrafter"/>
</dbReference>
<dbReference type="GO" id="GO:0006310">
    <property type="term" value="P:DNA recombination"/>
    <property type="evidence" value="ECO:0007669"/>
    <property type="project" value="UniProtKB-UniRule"/>
</dbReference>
<evidence type="ECO:0000256" key="3">
    <source>
        <dbReference type="ARBA" id="ARBA00022296"/>
    </source>
</evidence>
<evidence type="ECO:0000256" key="4">
    <source>
        <dbReference type="ARBA" id="ARBA00022490"/>
    </source>
</evidence>
<dbReference type="GO" id="GO:0000018">
    <property type="term" value="P:regulation of DNA recombination"/>
    <property type="evidence" value="ECO:0007669"/>
    <property type="project" value="TreeGrafter"/>
</dbReference>
<evidence type="ECO:0000256" key="6">
    <source>
        <dbReference type="HAMAP-Rule" id="MF_00194"/>
    </source>
</evidence>
<comment type="similarity">
    <text evidence="2 6">Belongs to the RdgC family.</text>
</comment>
<dbReference type="HAMAP" id="MF_00194">
    <property type="entry name" value="RdgC"/>
    <property type="match status" value="1"/>
</dbReference>
<evidence type="ECO:0000313" key="8">
    <source>
        <dbReference type="Proteomes" id="UP000192491"/>
    </source>
</evidence>
<proteinExistence type="inferred from homology"/>
<organism evidence="7 8">
    <name type="scientific">Thiothrix lacustris</name>
    <dbReference type="NCBI Taxonomy" id="525917"/>
    <lineage>
        <taxon>Bacteria</taxon>
        <taxon>Pseudomonadati</taxon>
        <taxon>Pseudomonadota</taxon>
        <taxon>Gammaproteobacteria</taxon>
        <taxon>Thiotrichales</taxon>
        <taxon>Thiotrichaceae</taxon>
        <taxon>Thiothrix</taxon>
    </lineage>
</organism>
<evidence type="ECO:0000256" key="1">
    <source>
        <dbReference type="ARBA" id="ARBA00004453"/>
    </source>
</evidence>
<reference evidence="7 8" key="1">
    <citation type="submission" date="2017-01" db="EMBL/GenBank/DDBJ databases">
        <title>Novel large sulfur bacteria in the metagenomes of groundwater-fed chemosynthetic microbial mats in the Lake Huron basin.</title>
        <authorList>
            <person name="Sharrar A.M."/>
            <person name="Flood B.E."/>
            <person name="Bailey J.V."/>
            <person name="Jones D.S."/>
            <person name="Biddanda B."/>
            <person name="Ruberg S.A."/>
            <person name="Marcus D.N."/>
            <person name="Dick G.J."/>
        </authorList>
    </citation>
    <scope>NUCLEOTIDE SEQUENCE [LARGE SCALE GENOMIC DNA]</scope>
    <source>
        <strain evidence="7">A8</strain>
    </source>
</reference>
<dbReference type="GO" id="GO:0005737">
    <property type="term" value="C:cytoplasm"/>
    <property type="evidence" value="ECO:0007669"/>
    <property type="project" value="UniProtKB-UniRule"/>
</dbReference>
<comment type="function">
    <text evidence="6">May be involved in recombination.</text>
</comment>
<dbReference type="GO" id="GO:0043590">
    <property type="term" value="C:bacterial nucleoid"/>
    <property type="evidence" value="ECO:0007669"/>
    <property type="project" value="TreeGrafter"/>
</dbReference>
<dbReference type="Proteomes" id="UP000192491">
    <property type="component" value="Unassembled WGS sequence"/>
</dbReference>
<dbReference type="NCBIfam" id="NF001464">
    <property type="entry name" value="PRK00321.1-5"/>
    <property type="match status" value="1"/>
</dbReference>
<keyword evidence="5 6" id="KW-0233">DNA recombination</keyword>
<dbReference type="AlphaFoldDB" id="A0A1Y1QQD7"/>
<evidence type="ECO:0000313" key="7">
    <source>
        <dbReference type="EMBL" id="OQX11394.1"/>
    </source>
</evidence>
<dbReference type="Pfam" id="PF04381">
    <property type="entry name" value="RdgC"/>
    <property type="match status" value="1"/>
</dbReference>
<evidence type="ECO:0000256" key="5">
    <source>
        <dbReference type="ARBA" id="ARBA00023172"/>
    </source>
</evidence>
<comment type="subcellular location">
    <subcellularLocation>
        <location evidence="1 6">Cytoplasm</location>
        <location evidence="1 6">Nucleoid</location>
    </subcellularLocation>
</comment>